<dbReference type="OrthoDB" id="9814902at2"/>
<comment type="function">
    <text evidence="1">Part of the binding-protein-dependent transport system for glutamine; probably responsible for the translocation of the substrate across the membrane.</text>
</comment>
<keyword evidence="13" id="KW-1185">Reference proteome</keyword>
<dbReference type="KEGG" id="pox:MB84_07710"/>
<accession>A0A0E3YCN9</accession>
<feature type="domain" description="ABC transmembrane type-1" evidence="11">
    <location>
        <begin position="169"/>
        <end position="361"/>
    </location>
</feature>
<keyword evidence="5" id="KW-1003">Cell membrane</keyword>
<evidence type="ECO:0000256" key="7">
    <source>
        <dbReference type="ARBA" id="ARBA00022970"/>
    </source>
</evidence>
<dbReference type="CDD" id="cd06261">
    <property type="entry name" value="TM_PBP2"/>
    <property type="match status" value="1"/>
</dbReference>
<feature type="transmembrane region" description="Helical" evidence="10">
    <location>
        <begin position="151"/>
        <end position="170"/>
    </location>
</feature>
<keyword evidence="4 10" id="KW-0813">Transport</keyword>
<protein>
    <submittedName>
        <fullName evidence="12">Polar amino acid ABC transporter permease</fullName>
    </submittedName>
</protein>
<feature type="transmembrane region" description="Helical" evidence="10">
    <location>
        <begin position="30"/>
        <end position="56"/>
    </location>
</feature>
<feature type="transmembrane region" description="Helical" evidence="10">
    <location>
        <begin position="217"/>
        <end position="238"/>
    </location>
</feature>
<dbReference type="PATRIC" id="fig|573737.6.peg.2386"/>
<feature type="transmembrane region" description="Helical" evidence="10">
    <location>
        <begin position="176"/>
        <end position="196"/>
    </location>
</feature>
<keyword evidence="9 10" id="KW-0472">Membrane</keyword>
<evidence type="ECO:0000256" key="3">
    <source>
        <dbReference type="ARBA" id="ARBA00010072"/>
    </source>
</evidence>
<keyword evidence="7" id="KW-0029">Amino-acid transport</keyword>
<name>A0A0E3YCN9_9BURK</name>
<evidence type="ECO:0000256" key="5">
    <source>
        <dbReference type="ARBA" id="ARBA00022475"/>
    </source>
</evidence>
<dbReference type="GO" id="GO:0043190">
    <property type="term" value="C:ATP-binding cassette (ABC) transporter complex"/>
    <property type="evidence" value="ECO:0007669"/>
    <property type="project" value="InterPro"/>
</dbReference>
<dbReference type="PANTHER" id="PTHR30614:SF20">
    <property type="entry name" value="GLUTAMINE TRANSPORT SYSTEM PERMEASE PROTEIN GLNP"/>
    <property type="match status" value="1"/>
</dbReference>
<feature type="transmembrane region" description="Helical" evidence="10">
    <location>
        <begin position="342"/>
        <end position="363"/>
    </location>
</feature>
<evidence type="ECO:0000256" key="10">
    <source>
        <dbReference type="RuleBase" id="RU363032"/>
    </source>
</evidence>
<proteinExistence type="inferred from homology"/>
<dbReference type="PANTHER" id="PTHR30614">
    <property type="entry name" value="MEMBRANE COMPONENT OF AMINO ACID ABC TRANSPORTER"/>
    <property type="match status" value="1"/>
</dbReference>
<gene>
    <name evidence="12" type="ORF">MB84_07710</name>
</gene>
<evidence type="ECO:0000313" key="12">
    <source>
        <dbReference type="EMBL" id="AKC69387.1"/>
    </source>
</evidence>
<reference evidence="12" key="1">
    <citation type="submission" date="2016-06" db="EMBL/GenBank/DDBJ databases">
        <title>Pandoraea oxalativorans DSM 23570 Genome Sequencing.</title>
        <authorList>
            <person name="Ee R."/>
            <person name="Lim Y.-L."/>
            <person name="Yong D."/>
            <person name="Yin W.-F."/>
            <person name="Chan K.-G."/>
        </authorList>
    </citation>
    <scope>NUCLEOTIDE SEQUENCE</scope>
    <source>
        <strain evidence="12">DSM 23570</strain>
    </source>
</reference>
<evidence type="ECO:0000256" key="8">
    <source>
        <dbReference type="ARBA" id="ARBA00022989"/>
    </source>
</evidence>
<dbReference type="InterPro" id="IPR043429">
    <property type="entry name" value="ArtM/GltK/GlnP/TcyL/YhdX-like"/>
</dbReference>
<evidence type="ECO:0000256" key="2">
    <source>
        <dbReference type="ARBA" id="ARBA00004429"/>
    </source>
</evidence>
<keyword evidence="8 10" id="KW-1133">Transmembrane helix</keyword>
<dbReference type="InterPro" id="IPR010065">
    <property type="entry name" value="AA_ABC_transptr_permease_3TM"/>
</dbReference>
<dbReference type="InterPro" id="IPR000515">
    <property type="entry name" value="MetI-like"/>
</dbReference>
<evidence type="ECO:0000256" key="4">
    <source>
        <dbReference type="ARBA" id="ARBA00022448"/>
    </source>
</evidence>
<dbReference type="PROSITE" id="PS50928">
    <property type="entry name" value="ABC_TM1"/>
    <property type="match status" value="1"/>
</dbReference>
<evidence type="ECO:0000313" key="13">
    <source>
        <dbReference type="Proteomes" id="UP000035050"/>
    </source>
</evidence>
<dbReference type="NCBIfam" id="TIGR01726">
    <property type="entry name" value="HEQRo_perm_3TM"/>
    <property type="match status" value="1"/>
</dbReference>
<dbReference type="EMBL" id="CP011253">
    <property type="protein sequence ID" value="AKC69387.1"/>
    <property type="molecule type" value="Genomic_DNA"/>
</dbReference>
<feature type="transmembrane region" description="Helical" evidence="10">
    <location>
        <begin position="68"/>
        <end position="89"/>
    </location>
</feature>
<dbReference type="Proteomes" id="UP000035050">
    <property type="component" value="Chromosome"/>
</dbReference>
<evidence type="ECO:0000256" key="6">
    <source>
        <dbReference type="ARBA" id="ARBA00022692"/>
    </source>
</evidence>
<evidence type="ECO:0000259" key="11">
    <source>
        <dbReference type="PROSITE" id="PS50928"/>
    </source>
</evidence>
<dbReference type="RefSeq" id="WP_046290712.1">
    <property type="nucleotide sequence ID" value="NZ_CP011253.3"/>
</dbReference>
<feature type="transmembrane region" description="Helical" evidence="10">
    <location>
        <begin position="244"/>
        <end position="264"/>
    </location>
</feature>
<dbReference type="InterPro" id="IPR035906">
    <property type="entry name" value="MetI-like_sf"/>
</dbReference>
<dbReference type="GO" id="GO:0006865">
    <property type="term" value="P:amino acid transport"/>
    <property type="evidence" value="ECO:0007669"/>
    <property type="project" value="UniProtKB-KW"/>
</dbReference>
<organism evidence="12 13">
    <name type="scientific">Pandoraea oxalativorans</name>
    <dbReference type="NCBI Taxonomy" id="573737"/>
    <lineage>
        <taxon>Bacteria</taxon>
        <taxon>Pseudomonadati</taxon>
        <taxon>Pseudomonadota</taxon>
        <taxon>Betaproteobacteria</taxon>
        <taxon>Burkholderiales</taxon>
        <taxon>Burkholderiaceae</taxon>
        <taxon>Pandoraea</taxon>
    </lineage>
</organism>
<feature type="transmembrane region" description="Helical" evidence="10">
    <location>
        <begin position="122"/>
        <end position="144"/>
    </location>
</feature>
<evidence type="ECO:0000256" key="1">
    <source>
        <dbReference type="ARBA" id="ARBA00003159"/>
    </source>
</evidence>
<comment type="similarity">
    <text evidence="3">Belongs to the binding-protein-dependent transport system permease family. HisMQ subfamily.</text>
</comment>
<dbReference type="HOGENOM" id="CLU_019602_1_1_4"/>
<keyword evidence="6 10" id="KW-0812">Transmembrane</keyword>
<evidence type="ECO:0000256" key="9">
    <source>
        <dbReference type="ARBA" id="ARBA00023136"/>
    </source>
</evidence>
<sequence length="379" mass="40630">MSESSQKAPGSILGGMGRERRLNVGGTPSAPTVLCLCALLGAAIAVASSVYTIAALREGLMVNQLGGWWVPVGTVLLGLASLLVLIPLVRAFARYRDFGRATSRRDIVAARVAKAEAGVQSWITLGYTLAQLIVVLALQFVLANDLAVAKTFFLVPLIVKTFPLVLDAFWVNVKIFLIAEVFVLIWGLVVALAMFAPGNAGKPLRFIATAYVDIFRAMPAVLVIYLVGFGLPLTGVPILKDLSLTTYVVIALTLTVGAYVAEIYRAGIQGVHWSQVAAARSLGLSYTQTLRFVVLPQGIRQIIPPLLNAFIALQKDTALVNVVGVIDAFNQSMVIASNHYNLSAATTVAILFIIISVPQVRFVERMAKRDRARMRAGGA</sequence>
<comment type="subcellular location">
    <subcellularLocation>
        <location evidence="2">Cell inner membrane</location>
        <topology evidence="2">Multi-pass membrane protein</topology>
    </subcellularLocation>
    <subcellularLocation>
        <location evidence="10">Cell membrane</location>
        <topology evidence="10">Multi-pass membrane protein</topology>
    </subcellularLocation>
</comment>
<dbReference type="Pfam" id="PF00528">
    <property type="entry name" value="BPD_transp_1"/>
    <property type="match status" value="1"/>
</dbReference>
<dbReference type="SUPFAM" id="SSF161098">
    <property type="entry name" value="MetI-like"/>
    <property type="match status" value="1"/>
</dbReference>
<dbReference type="AlphaFoldDB" id="A0A0E3YCN9"/>
<dbReference type="Gene3D" id="1.10.3720.10">
    <property type="entry name" value="MetI-like"/>
    <property type="match status" value="1"/>
</dbReference>
<dbReference type="GO" id="GO:0022857">
    <property type="term" value="F:transmembrane transporter activity"/>
    <property type="evidence" value="ECO:0007669"/>
    <property type="project" value="InterPro"/>
</dbReference>